<keyword evidence="8" id="KW-1185">Reference proteome</keyword>
<dbReference type="Gene3D" id="3.90.1010.20">
    <property type="match status" value="1"/>
</dbReference>
<dbReference type="PANTHER" id="PTHR36118">
    <property type="entry name" value="ION-TRANSLOCATING OXIDOREDUCTASE COMPLEX SUBUNIT G"/>
    <property type="match status" value="1"/>
</dbReference>
<dbReference type="PANTHER" id="PTHR36118:SF1">
    <property type="entry name" value="ION-TRANSLOCATING OXIDOREDUCTASE COMPLEX SUBUNIT G"/>
    <property type="match status" value="1"/>
</dbReference>
<dbReference type="InterPro" id="IPR010209">
    <property type="entry name" value="Ion_transpt_RnfG/RsxG"/>
</dbReference>
<keyword evidence="2" id="KW-0597">Phosphoprotein</keyword>
<proteinExistence type="predicted"/>
<evidence type="ECO:0000256" key="2">
    <source>
        <dbReference type="ARBA" id="ARBA00022553"/>
    </source>
</evidence>
<sequence>MKKVNKYNFQKWVVLCMAFFFLAFTSDKISPRLQQKLESAVQTTFEVEDFELQPMNVELGEDSLFKILLQNEILGYAYLGKAPSMKDVFDYVVLFNPDLSVKKAKVLIYRENHGRQIGSQRWLKHFIGKTTDSTLEYGTDIDAISGATISAKSMTKAVNEALAKMKLLQTDRNL</sequence>
<evidence type="ECO:0000256" key="3">
    <source>
        <dbReference type="ARBA" id="ARBA00022630"/>
    </source>
</evidence>
<keyword evidence="3" id="KW-0285">Flavoprotein</keyword>
<accession>A0ABY2WM78</accession>
<dbReference type="InterPro" id="IPR007329">
    <property type="entry name" value="FMN-bd"/>
</dbReference>
<feature type="domain" description="FMN-binding" evidence="6">
    <location>
        <begin position="84"/>
        <end position="165"/>
    </location>
</feature>
<keyword evidence="4" id="KW-0288">FMN</keyword>
<evidence type="ECO:0000313" key="8">
    <source>
        <dbReference type="Proteomes" id="UP000751614"/>
    </source>
</evidence>
<reference evidence="7 8" key="1">
    <citation type="submission" date="2019-05" db="EMBL/GenBank/DDBJ databases">
        <title>Flagellimonas sp. AsT0115, sp. nov., isolated from a marine red algae, Asparagopsis taxiformis.</title>
        <authorList>
            <person name="Kim J."/>
            <person name="Jeong S.E."/>
            <person name="Jeon C.O."/>
        </authorList>
    </citation>
    <scope>NUCLEOTIDE SEQUENCE [LARGE SCALE GENOMIC DNA]</scope>
    <source>
        <strain evidence="7 8">AsT0115</strain>
    </source>
</reference>
<gene>
    <name evidence="7" type="ORF">FGG15_16240</name>
</gene>
<organism evidence="7 8">
    <name type="scientific">Flagellimonas algicola</name>
    <dbReference type="NCBI Taxonomy" id="2583815"/>
    <lineage>
        <taxon>Bacteria</taxon>
        <taxon>Pseudomonadati</taxon>
        <taxon>Bacteroidota</taxon>
        <taxon>Flavobacteriia</taxon>
        <taxon>Flavobacteriales</taxon>
        <taxon>Flavobacteriaceae</taxon>
        <taxon>Flagellimonas</taxon>
    </lineage>
</organism>
<dbReference type="EMBL" id="VCNI01000002">
    <property type="protein sequence ID" value="TMU55712.1"/>
    <property type="molecule type" value="Genomic_DNA"/>
</dbReference>
<evidence type="ECO:0000256" key="4">
    <source>
        <dbReference type="ARBA" id="ARBA00022643"/>
    </source>
</evidence>
<dbReference type="Pfam" id="PF04205">
    <property type="entry name" value="FMN_bind"/>
    <property type="match status" value="1"/>
</dbReference>
<evidence type="ECO:0000256" key="1">
    <source>
        <dbReference type="ARBA" id="ARBA00022448"/>
    </source>
</evidence>
<dbReference type="RefSeq" id="WP_138838131.1">
    <property type="nucleotide sequence ID" value="NZ_VCNI01000002.1"/>
</dbReference>
<evidence type="ECO:0000256" key="5">
    <source>
        <dbReference type="ARBA" id="ARBA00022982"/>
    </source>
</evidence>
<keyword evidence="5" id="KW-0249">Electron transport</keyword>
<dbReference type="Proteomes" id="UP000751614">
    <property type="component" value="Unassembled WGS sequence"/>
</dbReference>
<keyword evidence="1" id="KW-0813">Transport</keyword>
<comment type="caution">
    <text evidence="7">The sequence shown here is derived from an EMBL/GenBank/DDBJ whole genome shotgun (WGS) entry which is preliminary data.</text>
</comment>
<evidence type="ECO:0000313" key="7">
    <source>
        <dbReference type="EMBL" id="TMU55712.1"/>
    </source>
</evidence>
<name>A0ABY2WM78_9FLAO</name>
<dbReference type="SMART" id="SM00900">
    <property type="entry name" value="FMN_bind"/>
    <property type="match status" value="1"/>
</dbReference>
<protein>
    <submittedName>
        <fullName evidence="7">FMN-binding protein</fullName>
    </submittedName>
</protein>
<evidence type="ECO:0000259" key="6">
    <source>
        <dbReference type="SMART" id="SM00900"/>
    </source>
</evidence>